<gene>
    <name evidence="1" type="ORF">Godav_005176</name>
</gene>
<accession>A0A7J8T826</accession>
<organism evidence="1 2">
    <name type="scientific">Gossypium davidsonii</name>
    <name type="common">Davidson's cotton</name>
    <name type="synonym">Gossypium klotzschianum subsp. davidsonii</name>
    <dbReference type="NCBI Taxonomy" id="34287"/>
    <lineage>
        <taxon>Eukaryota</taxon>
        <taxon>Viridiplantae</taxon>
        <taxon>Streptophyta</taxon>
        <taxon>Embryophyta</taxon>
        <taxon>Tracheophyta</taxon>
        <taxon>Spermatophyta</taxon>
        <taxon>Magnoliopsida</taxon>
        <taxon>eudicotyledons</taxon>
        <taxon>Gunneridae</taxon>
        <taxon>Pentapetalae</taxon>
        <taxon>rosids</taxon>
        <taxon>malvids</taxon>
        <taxon>Malvales</taxon>
        <taxon>Malvaceae</taxon>
        <taxon>Malvoideae</taxon>
        <taxon>Gossypium</taxon>
    </lineage>
</organism>
<sequence>MIWSMVLIGCGGHLWVPLIDIWGVINYSSLMVLSQYGYDQCVPGIVGLNRVEASV</sequence>
<comment type="caution">
    <text evidence="1">The sequence shown here is derived from an EMBL/GenBank/DDBJ whole genome shotgun (WGS) entry which is preliminary data.</text>
</comment>
<evidence type="ECO:0000313" key="2">
    <source>
        <dbReference type="Proteomes" id="UP000593561"/>
    </source>
</evidence>
<keyword evidence="2" id="KW-1185">Reference proteome</keyword>
<reference evidence="1 2" key="1">
    <citation type="journal article" date="2019" name="Genome Biol. Evol.">
        <title>Insights into the evolution of the New World diploid cottons (Gossypium, subgenus Houzingenia) based on genome sequencing.</title>
        <authorList>
            <person name="Grover C.E."/>
            <person name="Arick M.A. 2nd"/>
            <person name="Thrash A."/>
            <person name="Conover J.L."/>
            <person name="Sanders W.S."/>
            <person name="Peterson D.G."/>
            <person name="Frelichowski J.E."/>
            <person name="Scheffler J.A."/>
            <person name="Scheffler B.E."/>
            <person name="Wendel J.F."/>
        </authorList>
    </citation>
    <scope>NUCLEOTIDE SEQUENCE [LARGE SCALE GENOMIC DNA]</scope>
    <source>
        <strain evidence="1">27</strain>
        <tissue evidence="1">Leaf</tissue>
    </source>
</reference>
<protein>
    <submittedName>
        <fullName evidence="1">Uncharacterized protein</fullName>
    </submittedName>
</protein>
<name>A0A7J8T826_GOSDV</name>
<proteinExistence type="predicted"/>
<evidence type="ECO:0000313" key="1">
    <source>
        <dbReference type="EMBL" id="MBA0633886.1"/>
    </source>
</evidence>
<dbReference type="EMBL" id="JABFAC010232774">
    <property type="protein sequence ID" value="MBA0633886.1"/>
    <property type="molecule type" value="Genomic_DNA"/>
</dbReference>
<dbReference type="Proteomes" id="UP000593561">
    <property type="component" value="Unassembled WGS sequence"/>
</dbReference>
<dbReference type="AlphaFoldDB" id="A0A7J8T826"/>